<reference evidence="2" key="4">
    <citation type="submission" date="2025-09" db="UniProtKB">
        <authorList>
            <consortium name="Ensembl"/>
        </authorList>
    </citation>
    <scope>IDENTIFICATION</scope>
</reference>
<evidence type="ECO:0000313" key="3">
    <source>
        <dbReference type="Proteomes" id="UP000018467"/>
    </source>
</evidence>
<dbReference type="Ensembl" id="ENSAMXT00000043272.1">
    <property type="protein sequence ID" value="ENSAMXP00000048109.1"/>
    <property type="gene ID" value="ENSAMXG00000043654.1"/>
</dbReference>
<dbReference type="Gene3D" id="3.10.110.10">
    <property type="entry name" value="Ubiquitin Conjugating Enzyme"/>
    <property type="match status" value="1"/>
</dbReference>
<dbReference type="InterPro" id="IPR016135">
    <property type="entry name" value="UBQ-conjugating_enzyme/RWD"/>
</dbReference>
<dbReference type="SUPFAM" id="SSF54495">
    <property type="entry name" value="UBC-like"/>
    <property type="match status" value="1"/>
</dbReference>
<dbReference type="GO" id="GO:0000813">
    <property type="term" value="C:ESCRT I complex"/>
    <property type="evidence" value="ECO:0007669"/>
    <property type="project" value="TreeGrafter"/>
</dbReference>
<organism evidence="2 3">
    <name type="scientific">Astyanax mexicanus</name>
    <name type="common">Blind cave fish</name>
    <name type="synonym">Astyanax fasciatus mexicanus</name>
    <dbReference type="NCBI Taxonomy" id="7994"/>
    <lineage>
        <taxon>Eukaryota</taxon>
        <taxon>Metazoa</taxon>
        <taxon>Chordata</taxon>
        <taxon>Craniata</taxon>
        <taxon>Vertebrata</taxon>
        <taxon>Euteleostomi</taxon>
        <taxon>Actinopterygii</taxon>
        <taxon>Neopterygii</taxon>
        <taxon>Teleostei</taxon>
        <taxon>Ostariophysi</taxon>
        <taxon>Characiformes</taxon>
        <taxon>Characoidei</taxon>
        <taxon>Acestrorhamphidae</taxon>
        <taxon>Acestrorhamphinae</taxon>
        <taxon>Astyanax</taxon>
    </lineage>
</organism>
<dbReference type="CDD" id="cd11685">
    <property type="entry name" value="UEV_TSG101-like"/>
    <property type="match status" value="1"/>
</dbReference>
<dbReference type="PANTHER" id="PTHR23306">
    <property type="entry name" value="TUMOR SUSCEPTIBILITY GENE 101 PROTEIN-RELATED"/>
    <property type="match status" value="1"/>
</dbReference>
<dbReference type="InterPro" id="IPR052070">
    <property type="entry name" value="ESCRT-I_UEV_domain"/>
</dbReference>
<reference evidence="3" key="1">
    <citation type="submission" date="2013-03" db="EMBL/GenBank/DDBJ databases">
        <authorList>
            <person name="Jeffery W."/>
            <person name="Warren W."/>
            <person name="Wilson R.K."/>
        </authorList>
    </citation>
    <scope>NUCLEOTIDE SEQUENCE</scope>
    <source>
        <strain evidence="3">female</strain>
    </source>
</reference>
<dbReference type="GeneTree" id="ENSGT00940000153903"/>
<evidence type="ECO:0000313" key="2">
    <source>
        <dbReference type="Ensembl" id="ENSAMXP00000048109.1"/>
    </source>
</evidence>
<dbReference type="GO" id="GO:0015031">
    <property type="term" value="P:protein transport"/>
    <property type="evidence" value="ECO:0007669"/>
    <property type="project" value="InterPro"/>
</dbReference>
<sequence>MTVTSIGSVKKVLPKTYHHRKRLLSEVMVVMSRYKYLEPVMDRFVFNNGTAKDLLSLVGTVTVLYQGRLYNIPLCLWLDESFPRTAPICFVKPTKEMMIVPSTHVNSDGQIMLPYLEEWRHSQCDLHSLIQVLMSIFGEAPPLVMRPGNHQHETIFSNSIISSSDTFLSHRLLLLCVCNHTAHVSCVVLS</sequence>
<dbReference type="Bgee" id="ENSAMXG00000043654">
    <property type="expression patterns" value="Expressed in intestine and 8 other cell types or tissues"/>
</dbReference>
<keyword evidence="3" id="KW-1185">Reference proteome</keyword>
<dbReference type="STRING" id="7994.ENSAMXP00000048109"/>
<reference evidence="3" key="2">
    <citation type="journal article" date="2014" name="Nat. Commun.">
        <title>The cavefish genome reveals candidate genes for eye loss.</title>
        <authorList>
            <person name="McGaugh S.E."/>
            <person name="Gross J.B."/>
            <person name="Aken B."/>
            <person name="Blin M."/>
            <person name="Borowsky R."/>
            <person name="Chalopin D."/>
            <person name="Hinaux H."/>
            <person name="Jeffery W.R."/>
            <person name="Keene A."/>
            <person name="Ma L."/>
            <person name="Minx P."/>
            <person name="Murphy D."/>
            <person name="O'Quin K.E."/>
            <person name="Retaux S."/>
            <person name="Rohner N."/>
            <person name="Searle S.M."/>
            <person name="Stahl B.A."/>
            <person name="Tabin C."/>
            <person name="Volff J.N."/>
            <person name="Yoshizawa M."/>
            <person name="Warren W.C."/>
        </authorList>
    </citation>
    <scope>NUCLEOTIDE SEQUENCE [LARGE SCALE GENOMIC DNA]</scope>
    <source>
        <strain evidence="3">female</strain>
    </source>
</reference>
<accession>A0A3B1K394</accession>
<dbReference type="PANTHER" id="PTHR23306:SF25">
    <property type="entry name" value="TUMOR SUSCEPTIBILITY GENE 101 PROTEIN"/>
    <property type="match status" value="1"/>
</dbReference>
<dbReference type="AlphaFoldDB" id="A0A3B1K394"/>
<dbReference type="GO" id="GO:0008333">
    <property type="term" value="P:endosome to lysosome transport"/>
    <property type="evidence" value="ECO:0007669"/>
    <property type="project" value="TreeGrafter"/>
</dbReference>
<reference evidence="2" key="3">
    <citation type="submission" date="2025-08" db="UniProtKB">
        <authorList>
            <consortium name="Ensembl"/>
        </authorList>
    </citation>
    <scope>IDENTIFICATION</scope>
</reference>
<dbReference type="InterPro" id="IPR008883">
    <property type="entry name" value="UEV_N"/>
</dbReference>
<feature type="domain" description="UEV" evidence="1">
    <location>
        <begin position="4"/>
        <end position="147"/>
    </location>
</feature>
<dbReference type="Proteomes" id="UP000018467">
    <property type="component" value="Unassembled WGS sequence"/>
</dbReference>
<name>A0A3B1K394_ASTMX</name>
<dbReference type="GO" id="GO:0043130">
    <property type="term" value="F:ubiquitin binding"/>
    <property type="evidence" value="ECO:0007669"/>
    <property type="project" value="TreeGrafter"/>
</dbReference>
<dbReference type="Pfam" id="PF05743">
    <property type="entry name" value="UEV"/>
    <property type="match status" value="1"/>
</dbReference>
<evidence type="ECO:0000259" key="1">
    <source>
        <dbReference type="PROSITE" id="PS51322"/>
    </source>
</evidence>
<dbReference type="InParanoid" id="A0A3B1K394"/>
<dbReference type="PROSITE" id="PS51322">
    <property type="entry name" value="UEV"/>
    <property type="match status" value="1"/>
</dbReference>
<proteinExistence type="predicted"/>
<protein>
    <submittedName>
        <fullName evidence="2">Zgc:123278</fullName>
    </submittedName>
</protein>